<protein>
    <recommendedName>
        <fullName evidence="6">Alpha N-terminal protein methyltransferase 1</fullName>
        <ecNumber evidence="5">2.1.1.244</ecNumber>
    </recommendedName>
    <alternativeName>
        <fullName evidence="11">Translation associated element 1</fullName>
    </alternativeName>
    <alternativeName>
        <fullName evidence="7">X-Pro-Lys N-terminal protein methyltransferase 1</fullName>
    </alternativeName>
</protein>
<comment type="similarity">
    <text evidence="1">Belongs to the methyltransferase superfamily. NTM1 family.</text>
</comment>
<evidence type="ECO:0000256" key="4">
    <source>
        <dbReference type="ARBA" id="ARBA00022691"/>
    </source>
</evidence>
<evidence type="ECO:0000313" key="13">
    <source>
        <dbReference type="EMBL" id="EOO00668.1"/>
    </source>
</evidence>
<dbReference type="FunFam" id="3.40.50.150:FF:000025">
    <property type="entry name" value="N-terminal Xaa-Pro-Lys N-methyltransferase 1"/>
    <property type="match status" value="1"/>
</dbReference>
<evidence type="ECO:0000313" key="14">
    <source>
        <dbReference type="Proteomes" id="UP000014074"/>
    </source>
</evidence>
<comment type="catalytic activity">
    <reaction evidence="10">
        <text>N-terminal L-alanyl-L-prolyl-L-lysyl-[protein] + 3 S-adenosyl-L-methionine = N-terminal N,N,N-trimethyl-L-alanyl-L-prolyl-L-lysyl-[protein] + 3 S-adenosyl-L-homocysteine + 3 H(+)</text>
        <dbReference type="Rhea" id="RHEA:54712"/>
        <dbReference type="Rhea" id="RHEA-COMP:13785"/>
        <dbReference type="Rhea" id="RHEA-COMP:13971"/>
        <dbReference type="ChEBI" id="CHEBI:15378"/>
        <dbReference type="ChEBI" id="CHEBI:57856"/>
        <dbReference type="ChEBI" id="CHEBI:59789"/>
        <dbReference type="ChEBI" id="CHEBI:138057"/>
        <dbReference type="ChEBI" id="CHEBI:138315"/>
        <dbReference type="EC" id="2.1.1.244"/>
    </reaction>
</comment>
<dbReference type="AlphaFoldDB" id="R8BMP2"/>
<dbReference type="GeneID" id="19324237"/>
<dbReference type="GO" id="GO:0002181">
    <property type="term" value="P:cytoplasmic translation"/>
    <property type="evidence" value="ECO:0007669"/>
    <property type="project" value="EnsemblFungi"/>
</dbReference>
<name>R8BMP2_PHAM7</name>
<dbReference type="HOGENOM" id="CLU_055356_2_0_1"/>
<dbReference type="Pfam" id="PF05891">
    <property type="entry name" value="Methyltransf_PK"/>
    <property type="match status" value="1"/>
</dbReference>
<dbReference type="GO" id="GO:0071885">
    <property type="term" value="F:N-terminal protein N-methyltransferase activity"/>
    <property type="evidence" value="ECO:0007669"/>
    <property type="project" value="UniProtKB-EC"/>
</dbReference>
<dbReference type="eggNOG" id="KOG3178">
    <property type="taxonomic scope" value="Eukaryota"/>
</dbReference>
<keyword evidence="3" id="KW-0808">Transferase</keyword>
<evidence type="ECO:0000256" key="10">
    <source>
        <dbReference type="ARBA" id="ARBA00048167"/>
    </source>
</evidence>
<dbReference type="PANTHER" id="PTHR12753:SF0">
    <property type="entry name" value="ALPHA N-TERMINAL PROTEIN METHYLTRANSFERASE 1"/>
    <property type="match status" value="1"/>
</dbReference>
<evidence type="ECO:0000256" key="7">
    <source>
        <dbReference type="ARBA" id="ARBA00043129"/>
    </source>
</evidence>
<dbReference type="Gene3D" id="3.40.50.150">
    <property type="entry name" value="Vaccinia Virus protein VP39"/>
    <property type="match status" value="1"/>
</dbReference>
<evidence type="ECO:0000256" key="1">
    <source>
        <dbReference type="ARBA" id="ARBA00009059"/>
    </source>
</evidence>
<dbReference type="GO" id="GO:0005829">
    <property type="term" value="C:cytosol"/>
    <property type="evidence" value="ECO:0007669"/>
    <property type="project" value="EnsemblFungi"/>
</dbReference>
<dbReference type="EMBL" id="KB933063">
    <property type="protein sequence ID" value="EOO00668.1"/>
    <property type="molecule type" value="Genomic_DNA"/>
</dbReference>
<evidence type="ECO:0000256" key="3">
    <source>
        <dbReference type="ARBA" id="ARBA00022679"/>
    </source>
</evidence>
<evidence type="ECO:0000256" key="9">
    <source>
        <dbReference type="ARBA" id="ARBA00047885"/>
    </source>
</evidence>
<feature type="binding site" evidence="12">
    <location>
        <position position="74"/>
    </location>
    <ligand>
        <name>S-adenosyl-L-methionine</name>
        <dbReference type="ChEBI" id="CHEBI:59789"/>
    </ligand>
</feature>
<dbReference type="OrthoDB" id="1298661at2759"/>
<feature type="binding site" evidence="12">
    <location>
        <position position="136"/>
    </location>
    <ligand>
        <name>S-adenosyl-L-methionine</name>
        <dbReference type="ChEBI" id="CHEBI:59789"/>
    </ligand>
</feature>
<keyword evidence="14" id="KW-1185">Reference proteome</keyword>
<gene>
    <name evidence="13" type="ORF">UCRPA7_3848</name>
</gene>
<evidence type="ECO:0000256" key="12">
    <source>
        <dbReference type="PIRSR" id="PIRSR016958-1"/>
    </source>
</evidence>
<dbReference type="InterPro" id="IPR029063">
    <property type="entry name" value="SAM-dependent_MTases_sf"/>
</dbReference>
<comment type="catalytic activity">
    <reaction evidence="9">
        <text>N-terminal L-prolyl-L-prolyl-L-lysyl-[protein] + 2 S-adenosyl-L-methionine = N-terminal N,N-dimethyl-L-prolyl-L-prolyl-L-lysyl-[protein] + 2 S-adenosyl-L-homocysteine + 2 H(+)</text>
        <dbReference type="Rhea" id="RHEA:54736"/>
        <dbReference type="Rhea" id="RHEA-COMP:13787"/>
        <dbReference type="Rhea" id="RHEA-COMP:13974"/>
        <dbReference type="ChEBI" id="CHEBI:15378"/>
        <dbReference type="ChEBI" id="CHEBI:57856"/>
        <dbReference type="ChEBI" id="CHEBI:59789"/>
        <dbReference type="ChEBI" id="CHEBI:138059"/>
        <dbReference type="ChEBI" id="CHEBI:138318"/>
        <dbReference type="EC" id="2.1.1.244"/>
    </reaction>
</comment>
<evidence type="ECO:0000256" key="6">
    <source>
        <dbReference type="ARBA" id="ARBA00039449"/>
    </source>
</evidence>
<dbReference type="PIRSF" id="PIRSF016958">
    <property type="entry name" value="DUF858_MeTrfase_lik"/>
    <property type="match status" value="1"/>
</dbReference>
<proteinExistence type="inferred from homology"/>
<dbReference type="EC" id="2.1.1.244" evidence="5"/>
<feature type="binding site" evidence="12">
    <location>
        <position position="79"/>
    </location>
    <ligand>
        <name>S-adenosyl-L-methionine</name>
        <dbReference type="ChEBI" id="CHEBI:59789"/>
    </ligand>
</feature>
<dbReference type="Proteomes" id="UP000014074">
    <property type="component" value="Unassembled WGS sequence"/>
</dbReference>
<dbReference type="PANTHER" id="PTHR12753">
    <property type="entry name" value="AD-003 - RELATED"/>
    <property type="match status" value="1"/>
</dbReference>
<dbReference type="RefSeq" id="XP_007914643.1">
    <property type="nucleotide sequence ID" value="XM_007916452.1"/>
</dbReference>
<accession>R8BMP2</accession>
<sequence>MSAPGEDILPADTKISKDDGRQYWQGIDADVNGMLGGFPYISKVDLQGSRNFLAKLGIGTKDGQHTVSSALEGGAGIGRITQGLLLDIAEQVDIVEPIAKFTDSLRGKSGVRNIYNIGLEEWGPKDDVKYDLIWNQWCLGHLTDEQLIHYLERCKTALKPDSGLIVVKENLSTSGTDLFDEVDSSVTRIDEKFQSLFKGAGLTLIKTEIQLGFPKELFPVRMYALKP</sequence>
<reference evidence="14" key="1">
    <citation type="journal article" date="2013" name="Genome Announc.">
        <title>Draft genome sequence of the ascomycete Phaeoacremonium aleophilum strain UCR-PA7, a causal agent of the esca disease complex in grapevines.</title>
        <authorList>
            <person name="Blanco-Ulate B."/>
            <person name="Rolshausen P."/>
            <person name="Cantu D."/>
        </authorList>
    </citation>
    <scope>NUCLEOTIDE SEQUENCE [LARGE SCALE GENOMIC DNA]</scope>
    <source>
        <strain evidence="14">UCR-PA7</strain>
    </source>
</reference>
<keyword evidence="4 12" id="KW-0949">S-adenosyl-L-methionine</keyword>
<evidence type="ECO:0000256" key="8">
    <source>
        <dbReference type="ARBA" id="ARBA00047306"/>
    </source>
</evidence>
<keyword evidence="2" id="KW-0489">Methyltransferase</keyword>
<dbReference type="KEGG" id="tmn:UCRPA7_3848"/>
<evidence type="ECO:0000256" key="5">
    <source>
        <dbReference type="ARBA" id="ARBA00039112"/>
    </source>
</evidence>
<dbReference type="CDD" id="cd02440">
    <property type="entry name" value="AdoMet_MTases"/>
    <property type="match status" value="1"/>
</dbReference>
<comment type="catalytic activity">
    <reaction evidence="8">
        <text>N-terminal L-seryl-L-prolyl-L-lysyl-[protein] + 3 S-adenosyl-L-methionine = N-terminal N,N,N-trimethyl-L-seryl-L-prolyl-L-lysyl-[protein] + 3 S-adenosyl-L-homocysteine + 3 H(+)</text>
        <dbReference type="Rhea" id="RHEA:54724"/>
        <dbReference type="Rhea" id="RHEA-COMP:13789"/>
        <dbReference type="Rhea" id="RHEA-COMP:13973"/>
        <dbReference type="ChEBI" id="CHEBI:15378"/>
        <dbReference type="ChEBI" id="CHEBI:57856"/>
        <dbReference type="ChEBI" id="CHEBI:59789"/>
        <dbReference type="ChEBI" id="CHEBI:138061"/>
        <dbReference type="ChEBI" id="CHEBI:138317"/>
        <dbReference type="EC" id="2.1.1.244"/>
    </reaction>
</comment>
<evidence type="ECO:0000256" key="2">
    <source>
        <dbReference type="ARBA" id="ARBA00022603"/>
    </source>
</evidence>
<dbReference type="InterPro" id="IPR008576">
    <property type="entry name" value="MeTrfase_NTM1"/>
</dbReference>
<evidence type="ECO:0000256" key="11">
    <source>
        <dbReference type="ARBA" id="ARBA00082558"/>
    </source>
</evidence>
<organism evidence="13 14">
    <name type="scientific">Phaeoacremonium minimum (strain UCR-PA7)</name>
    <name type="common">Esca disease fungus</name>
    <name type="synonym">Togninia minima</name>
    <dbReference type="NCBI Taxonomy" id="1286976"/>
    <lineage>
        <taxon>Eukaryota</taxon>
        <taxon>Fungi</taxon>
        <taxon>Dikarya</taxon>
        <taxon>Ascomycota</taxon>
        <taxon>Pezizomycotina</taxon>
        <taxon>Sordariomycetes</taxon>
        <taxon>Sordariomycetidae</taxon>
        <taxon>Togniniales</taxon>
        <taxon>Togniniaceae</taxon>
        <taxon>Phaeoacremonium</taxon>
    </lineage>
</organism>
<dbReference type="GO" id="GO:0032259">
    <property type="term" value="P:methylation"/>
    <property type="evidence" value="ECO:0007669"/>
    <property type="project" value="UniProtKB-KW"/>
</dbReference>
<dbReference type="SUPFAM" id="SSF53335">
    <property type="entry name" value="S-adenosyl-L-methionine-dependent methyltransferases"/>
    <property type="match status" value="1"/>
</dbReference>